<accession>F3ZSC4</accession>
<dbReference type="GO" id="GO:0015344">
    <property type="term" value="F:siderophore uptake transmembrane transporter activity"/>
    <property type="evidence" value="ECO:0007669"/>
    <property type="project" value="TreeGrafter"/>
</dbReference>
<dbReference type="STRING" id="679937.Bcop_0643"/>
<evidence type="ECO:0000256" key="4">
    <source>
        <dbReference type="ARBA" id="ARBA00022496"/>
    </source>
</evidence>
<dbReference type="Gene3D" id="2.40.170.20">
    <property type="entry name" value="TonB-dependent receptor, beta-barrel domain"/>
    <property type="match status" value="1"/>
</dbReference>
<evidence type="ECO:0000313" key="18">
    <source>
        <dbReference type="Proteomes" id="UP000018439"/>
    </source>
</evidence>
<keyword evidence="8" id="KW-0406">Ion transport</keyword>
<dbReference type="Pfam" id="PF07715">
    <property type="entry name" value="Plug"/>
    <property type="match status" value="1"/>
</dbReference>
<evidence type="ECO:0000256" key="13">
    <source>
        <dbReference type="RuleBase" id="RU003357"/>
    </source>
</evidence>
<evidence type="ECO:0000313" key="17">
    <source>
        <dbReference type="EMBL" id="EGJ70861.1"/>
    </source>
</evidence>
<dbReference type="OrthoDB" id="9761152at2"/>
<proteinExistence type="inferred from homology"/>
<dbReference type="PANTHER" id="PTHR32552:SF68">
    <property type="entry name" value="FERRICHROME OUTER MEMBRANE TRANSPORTER_PHAGE RECEPTOR"/>
    <property type="match status" value="1"/>
</dbReference>
<evidence type="ECO:0000256" key="9">
    <source>
        <dbReference type="ARBA" id="ARBA00023077"/>
    </source>
</evidence>
<feature type="chain" id="PRO_5003305468" evidence="14">
    <location>
        <begin position="20"/>
        <end position="739"/>
    </location>
</feature>
<feature type="domain" description="TonB-dependent receptor-like beta-barrel" evidence="15">
    <location>
        <begin position="269"/>
        <end position="695"/>
    </location>
</feature>
<keyword evidence="6 14" id="KW-0732">Signal</keyword>
<dbReference type="Proteomes" id="UP000018439">
    <property type="component" value="Chromosome"/>
</dbReference>
<comment type="similarity">
    <text evidence="12 13">Belongs to the TonB-dependent receptor family.</text>
</comment>
<evidence type="ECO:0000259" key="15">
    <source>
        <dbReference type="Pfam" id="PF00593"/>
    </source>
</evidence>
<reference evidence="17 18" key="1">
    <citation type="journal article" date="2011" name="Stand. Genomic Sci.">
        <title>Non-contiguous finished genome sequence of Bacteroides coprosuis type strain (PC139).</title>
        <authorList>
            <person name="Land M."/>
            <person name="Held B."/>
            <person name="Gronow S."/>
            <person name="Abt B."/>
            <person name="Lucas S."/>
            <person name="Del Rio T.G."/>
            <person name="Nolan M."/>
            <person name="Tice H."/>
            <person name="Cheng J.F."/>
            <person name="Pitluck S."/>
            <person name="Liolios K."/>
            <person name="Pagani I."/>
            <person name="Ivanova N."/>
            <person name="Mavromatis K."/>
            <person name="Mikhailova N."/>
            <person name="Pati A."/>
            <person name="Tapia R."/>
            <person name="Han C."/>
            <person name="Goodwin L."/>
            <person name="Chen A."/>
            <person name="Palaniappan K."/>
            <person name="Hauser L."/>
            <person name="Brambilla E.M."/>
            <person name="Rohde M."/>
            <person name="Goker M."/>
            <person name="Detter J.C."/>
            <person name="Woyke T."/>
            <person name="Bristow J."/>
            <person name="Eisen J.A."/>
            <person name="Markowitz V."/>
            <person name="Hugenholtz P."/>
            <person name="Kyrpides N.C."/>
            <person name="Klenk H.P."/>
            <person name="Lapidus A."/>
        </authorList>
    </citation>
    <scope>NUCLEOTIDE SEQUENCE [LARGE SCALE GENOMIC DNA]</scope>
    <source>
        <strain evidence="17 18">DSM 18011</strain>
    </source>
</reference>
<keyword evidence="4" id="KW-0410">Iron transport</keyword>
<evidence type="ECO:0000256" key="8">
    <source>
        <dbReference type="ARBA" id="ARBA00023065"/>
    </source>
</evidence>
<dbReference type="AlphaFoldDB" id="F3ZSC4"/>
<protein>
    <submittedName>
        <fullName evidence="17">TonB-dependent receptor plug</fullName>
    </submittedName>
</protein>
<dbReference type="InterPro" id="IPR037066">
    <property type="entry name" value="Plug_dom_sf"/>
</dbReference>
<dbReference type="PROSITE" id="PS52016">
    <property type="entry name" value="TONB_DEPENDENT_REC_3"/>
    <property type="match status" value="1"/>
</dbReference>
<keyword evidence="3 12" id="KW-1134">Transmembrane beta strand</keyword>
<name>F3ZSC4_9BACE</name>
<keyword evidence="7" id="KW-0408">Iron</keyword>
<evidence type="ECO:0000256" key="6">
    <source>
        <dbReference type="ARBA" id="ARBA00022729"/>
    </source>
</evidence>
<keyword evidence="5 12" id="KW-0812">Transmembrane</keyword>
<keyword evidence="11 12" id="KW-0998">Cell outer membrane</keyword>
<keyword evidence="10 12" id="KW-0472">Membrane</keyword>
<evidence type="ECO:0000256" key="14">
    <source>
        <dbReference type="SAM" id="SignalP"/>
    </source>
</evidence>
<organism evidence="17 18">
    <name type="scientific">Bacteroides coprosuis DSM 18011</name>
    <dbReference type="NCBI Taxonomy" id="679937"/>
    <lineage>
        <taxon>Bacteria</taxon>
        <taxon>Pseudomonadati</taxon>
        <taxon>Bacteroidota</taxon>
        <taxon>Bacteroidia</taxon>
        <taxon>Bacteroidales</taxon>
        <taxon>Bacteroidaceae</taxon>
        <taxon>Bacteroides</taxon>
    </lineage>
</organism>
<sequence>MKKRSLLGICILAGTATFAQVNVKDSMRIVKLEGVEVVSTRASAKTPVAFTNISKKDIKKQNIGKDIPFLISTTPSILTTSDAGAGIGYSKIRIRGTDATRINVTTNGIPMNDAESHELYWVNTPDLASSLEDIQVQRGVGTSTNGAGAFGASINMRTQAIFPQKYAEVSGSYGSFNSHKETFRLGTGLINDKWAFDARISNIQSDGYRDRASSDLKSYFLQGGYFGEKTSVKLITFGGKEETYHAWDGISKDMLKSNRRYNPNGEIEDSKGNVIGFYDNQIDHYVQKNYHLLINQYLSNTWNLNVGFHYTDGDGYYEEYKNKRSLKEYGLQPFEHNGETVKKSDLIRKKFTESRFGGGIFSFNHKGEKLQASLGGGLNYYKNDHFGKVLWVKNYIGDIMPDNHYYDNTGRKTDGNIYAKASFEVTDGLSLFADAQFRHLRYRLSGLSDKWNWTSNPEQLQSLSFDEKFNFFNPKLGLSWQINSYHSTYASFSVAQKEPTRSNYTDALFTQKPNAEKLYDYELGYTFNNPCFNAGVNLYYMDYKDQLVLNGKVNEIGRAISENVDKSYRMGIEISLGAQLTKWLRWDINGTWSKNRIKDYVAYFSDSNYKQHTLNWGDTPISFSPSFMGNSIISANYKGFNASFQTQYSTRQYLDNLGLKDNSLDPFIVNHIHLSYDFKLPYIKQATVGASVYNLFNLKYETNGYSQTSIDTEGQILSHDPRFYPMAGTNVLAHITLSF</sequence>
<dbReference type="Gene3D" id="2.170.130.10">
    <property type="entry name" value="TonB-dependent receptor, plug domain"/>
    <property type="match status" value="1"/>
</dbReference>
<dbReference type="GO" id="GO:0009279">
    <property type="term" value="C:cell outer membrane"/>
    <property type="evidence" value="ECO:0007669"/>
    <property type="project" value="UniProtKB-SubCell"/>
</dbReference>
<dbReference type="eggNOG" id="COG4771">
    <property type="taxonomic scope" value="Bacteria"/>
</dbReference>
<keyword evidence="9 13" id="KW-0798">TonB box</keyword>
<keyword evidence="2 12" id="KW-0813">Transport</keyword>
<dbReference type="InterPro" id="IPR039426">
    <property type="entry name" value="TonB-dep_rcpt-like"/>
</dbReference>
<keyword evidence="17" id="KW-0675">Receptor</keyword>
<gene>
    <name evidence="17" type="ORF">Bcop_0643</name>
</gene>
<evidence type="ECO:0000256" key="12">
    <source>
        <dbReference type="PROSITE-ProRule" id="PRU01360"/>
    </source>
</evidence>
<evidence type="ECO:0000256" key="3">
    <source>
        <dbReference type="ARBA" id="ARBA00022452"/>
    </source>
</evidence>
<evidence type="ECO:0000256" key="2">
    <source>
        <dbReference type="ARBA" id="ARBA00022448"/>
    </source>
</evidence>
<comment type="subcellular location">
    <subcellularLocation>
        <location evidence="1 12">Cell outer membrane</location>
        <topology evidence="1 12">Multi-pass membrane protein</topology>
    </subcellularLocation>
</comment>
<evidence type="ECO:0000256" key="10">
    <source>
        <dbReference type="ARBA" id="ARBA00023136"/>
    </source>
</evidence>
<dbReference type="PANTHER" id="PTHR32552">
    <property type="entry name" value="FERRICHROME IRON RECEPTOR-RELATED"/>
    <property type="match status" value="1"/>
</dbReference>
<evidence type="ECO:0000256" key="11">
    <source>
        <dbReference type="ARBA" id="ARBA00023237"/>
    </source>
</evidence>
<feature type="signal peptide" evidence="14">
    <location>
        <begin position="1"/>
        <end position="19"/>
    </location>
</feature>
<evidence type="ECO:0000256" key="7">
    <source>
        <dbReference type="ARBA" id="ARBA00023004"/>
    </source>
</evidence>
<dbReference type="InterPro" id="IPR000531">
    <property type="entry name" value="Beta-barrel_TonB"/>
</dbReference>
<evidence type="ECO:0000259" key="16">
    <source>
        <dbReference type="Pfam" id="PF07715"/>
    </source>
</evidence>
<dbReference type="EMBL" id="CM001167">
    <property type="protein sequence ID" value="EGJ70861.1"/>
    <property type="molecule type" value="Genomic_DNA"/>
</dbReference>
<dbReference type="SUPFAM" id="SSF56935">
    <property type="entry name" value="Porins"/>
    <property type="match status" value="1"/>
</dbReference>
<dbReference type="InterPro" id="IPR036942">
    <property type="entry name" value="Beta-barrel_TonB_sf"/>
</dbReference>
<dbReference type="Pfam" id="PF00593">
    <property type="entry name" value="TonB_dep_Rec_b-barrel"/>
    <property type="match status" value="1"/>
</dbReference>
<dbReference type="InterPro" id="IPR012910">
    <property type="entry name" value="Plug_dom"/>
</dbReference>
<keyword evidence="18" id="KW-1185">Reference proteome</keyword>
<feature type="domain" description="TonB-dependent receptor plug" evidence="16">
    <location>
        <begin position="45"/>
        <end position="152"/>
    </location>
</feature>
<evidence type="ECO:0000256" key="1">
    <source>
        <dbReference type="ARBA" id="ARBA00004571"/>
    </source>
</evidence>
<evidence type="ECO:0000256" key="5">
    <source>
        <dbReference type="ARBA" id="ARBA00022692"/>
    </source>
</evidence>
<dbReference type="HOGENOM" id="CLU_378515_0_0_10"/>